<dbReference type="EMBL" id="JABSND010000139">
    <property type="protein sequence ID" value="KAI6296267.1"/>
    <property type="molecule type" value="Genomic_DNA"/>
</dbReference>
<proteinExistence type="predicted"/>
<keyword evidence="3" id="KW-1185">Reference proteome</keyword>
<feature type="region of interest" description="Disordered" evidence="1">
    <location>
        <begin position="1"/>
        <end position="25"/>
    </location>
</feature>
<evidence type="ECO:0000313" key="3">
    <source>
        <dbReference type="Proteomes" id="UP001059893"/>
    </source>
</evidence>
<feature type="compositionally biased region" description="Basic and acidic residues" evidence="1">
    <location>
        <begin position="184"/>
        <end position="198"/>
    </location>
</feature>
<feature type="compositionally biased region" description="Basic residues" evidence="1">
    <location>
        <begin position="86"/>
        <end position="95"/>
    </location>
</feature>
<feature type="region of interest" description="Disordered" evidence="1">
    <location>
        <begin position="138"/>
        <end position="237"/>
    </location>
</feature>
<evidence type="ECO:0000256" key="1">
    <source>
        <dbReference type="SAM" id="MobiDB-lite"/>
    </source>
</evidence>
<accession>A0ABQ8NFI2</accession>
<comment type="caution">
    <text evidence="2">The sequence shown here is derived from an EMBL/GenBank/DDBJ whole genome shotgun (WGS) entry which is preliminary data.</text>
</comment>
<feature type="compositionally biased region" description="Basic and acidic residues" evidence="1">
    <location>
        <begin position="52"/>
        <end position="62"/>
    </location>
</feature>
<evidence type="ECO:0000313" key="2">
    <source>
        <dbReference type="EMBL" id="KAI6296267.1"/>
    </source>
</evidence>
<sequence length="355" mass="39183">MTETYASTKDTRKPPKTYLETSLEMNRDVNRMGRRHLGWAGKIDNREGEEEPPAKGAEETRRRITQSVTTMIWHDRESIGTLLPRSARRKSRRHTAATTPQQDDEEDRVWPPLTPEDQKPHSTDLLISRIGRALCPHLQRRSPKQKQKQKQKQKPKAKPKAKPKPKQKSTSKPKPKPNSLPIDDVPRLRFDDCHHEVHISGGGGGGSARGALSTQLPAQPPATRPTPQLQPAARQRRTSLLARARTSCLEKLDDARLARRCCCMRVAGRLGCRGGGVSRLRASTTSCCSTTPWSSSTNVGVSEAVRSGGGGGWALEIYFAMEFEVQSEPRPDPTSQAQASSRLPGMSSVGCRAAP</sequence>
<feature type="compositionally biased region" description="Basic residues" evidence="1">
    <location>
        <begin position="138"/>
        <end position="175"/>
    </location>
</feature>
<gene>
    <name evidence="2" type="ORF">MCOR33_007073</name>
</gene>
<protein>
    <submittedName>
        <fullName evidence="2">Uncharacterized protein</fullName>
    </submittedName>
</protein>
<feature type="region of interest" description="Disordered" evidence="1">
    <location>
        <begin position="326"/>
        <end position="355"/>
    </location>
</feature>
<feature type="region of interest" description="Disordered" evidence="1">
    <location>
        <begin position="38"/>
        <end position="122"/>
    </location>
</feature>
<dbReference type="Proteomes" id="UP001059893">
    <property type="component" value="Unassembled WGS sequence"/>
</dbReference>
<name>A0ABQ8NFI2_PYRGI</name>
<reference evidence="2" key="1">
    <citation type="submission" date="2021-01" db="EMBL/GenBank/DDBJ databases">
        <title>Deciphering the adaptive evolutionary patterns associated with biogeogrpahic diversity in the finger millet blast pathogen Magnaporthe oryzae in Eastern Africa.</title>
        <authorList>
            <person name="Onyema G."/>
            <person name="Shittu T.A."/>
            <person name="Dodsworth S."/>
            <person name="Devilliers S."/>
            <person name="Muthumeenakshi S."/>
            <person name="Sreenivasaprasad S."/>
        </authorList>
    </citation>
    <scope>NUCLEOTIDE SEQUENCE</scope>
    <source>
        <strain evidence="2">D15/s37</strain>
    </source>
</reference>
<organism evidence="2 3">
    <name type="scientific">Pyricularia grisea</name>
    <name type="common">Crabgrass-specific blast fungus</name>
    <name type="synonym">Magnaporthe grisea</name>
    <dbReference type="NCBI Taxonomy" id="148305"/>
    <lineage>
        <taxon>Eukaryota</taxon>
        <taxon>Fungi</taxon>
        <taxon>Dikarya</taxon>
        <taxon>Ascomycota</taxon>
        <taxon>Pezizomycotina</taxon>
        <taxon>Sordariomycetes</taxon>
        <taxon>Sordariomycetidae</taxon>
        <taxon>Magnaporthales</taxon>
        <taxon>Pyriculariaceae</taxon>
        <taxon>Pyricularia</taxon>
    </lineage>
</organism>